<dbReference type="AlphaFoldDB" id="A0AA87RK14"/>
<organism evidence="1 2">
    <name type="scientific">Agrococcus baldri</name>
    <dbReference type="NCBI Taxonomy" id="153730"/>
    <lineage>
        <taxon>Bacteria</taxon>
        <taxon>Bacillati</taxon>
        <taxon>Actinomycetota</taxon>
        <taxon>Actinomycetes</taxon>
        <taxon>Micrococcales</taxon>
        <taxon>Microbacteriaceae</taxon>
        <taxon>Agrococcus</taxon>
    </lineage>
</organism>
<evidence type="ECO:0000313" key="2">
    <source>
        <dbReference type="Proteomes" id="UP000321749"/>
    </source>
</evidence>
<proteinExistence type="predicted"/>
<dbReference type="RefSeq" id="WP_146795158.1">
    <property type="nucleotide sequence ID" value="NZ_BJUU01000012.1"/>
</dbReference>
<dbReference type="Proteomes" id="UP000321749">
    <property type="component" value="Unassembled WGS sequence"/>
</dbReference>
<dbReference type="EMBL" id="BJUU01000012">
    <property type="protein sequence ID" value="GEK80673.1"/>
    <property type="molecule type" value="Genomic_DNA"/>
</dbReference>
<dbReference type="SUPFAM" id="SSF69118">
    <property type="entry name" value="AhpD-like"/>
    <property type="match status" value="1"/>
</dbReference>
<comment type="caution">
    <text evidence="1">The sequence shown here is derived from an EMBL/GenBank/DDBJ whole genome shotgun (WGS) entry which is preliminary data.</text>
</comment>
<reference evidence="1 2" key="1">
    <citation type="submission" date="2019-07" db="EMBL/GenBank/DDBJ databases">
        <title>Whole genome shotgun sequence of Agrococcus baldri NBRC 103055.</title>
        <authorList>
            <person name="Hosoyama A."/>
            <person name="Uohara A."/>
            <person name="Ohji S."/>
            <person name="Ichikawa N."/>
        </authorList>
    </citation>
    <scope>NUCLEOTIDE SEQUENCE [LARGE SCALE GENOMIC DNA]</scope>
    <source>
        <strain evidence="1 2">NBRC 103055</strain>
    </source>
</reference>
<dbReference type="InterPro" id="IPR029032">
    <property type="entry name" value="AhpD-like"/>
</dbReference>
<keyword evidence="2" id="KW-1185">Reference proteome</keyword>
<sequence>MPHDVIDHLAEIPAGSRLDEIRRARPDAREHAQQSFLALLEPAEPGELALEHRYAVAAYVALLHDAADGAPGTPGRASAFYLELLADAAEAALVDGVRDAAIAGRASGPYGDYREPRLRGEAVAGPVAAIERGVLGERLAVALEHAHLLVLHPRDARPEALRALTAAGWGADAIVSLSQLVAFLAFQLRLVHGLRVLAATPDPAITDPATPASAAALEEARA</sequence>
<evidence type="ECO:0000313" key="1">
    <source>
        <dbReference type="EMBL" id="GEK80673.1"/>
    </source>
</evidence>
<dbReference type="NCBIfam" id="TIGR04029">
    <property type="entry name" value="CMD_Avi_7170"/>
    <property type="match status" value="1"/>
</dbReference>
<evidence type="ECO:0008006" key="3">
    <source>
        <dbReference type="Google" id="ProtNLM"/>
    </source>
</evidence>
<dbReference type="Gene3D" id="1.20.1290.10">
    <property type="entry name" value="AhpD-like"/>
    <property type="match status" value="1"/>
</dbReference>
<protein>
    <recommendedName>
        <fullName evidence="3">CMD domain protein</fullName>
    </recommendedName>
</protein>
<gene>
    <name evidence="1" type="ORF">ABA31_20240</name>
</gene>
<dbReference type="InterPro" id="IPR023982">
    <property type="entry name" value="CHP04029_CMD-like"/>
</dbReference>
<accession>A0AA87RK14</accession>
<name>A0AA87RK14_9MICO</name>